<feature type="binding site" evidence="5 8">
    <location>
        <position position="302"/>
    </location>
    <ligand>
        <name>Zn(2+)</name>
        <dbReference type="ChEBI" id="CHEBI:29105"/>
    </ligand>
</feature>
<evidence type="ECO:0000313" key="10">
    <source>
        <dbReference type="EMBL" id="ADV64159.1"/>
    </source>
</evidence>
<dbReference type="Gene3D" id="3.40.50.1980">
    <property type="entry name" value="Nitrogenase molybdenum iron protein domain"/>
    <property type="match status" value="2"/>
</dbReference>
<keyword evidence="5" id="KW-0520">NAD</keyword>
<evidence type="ECO:0000256" key="9">
    <source>
        <dbReference type="RuleBase" id="RU004175"/>
    </source>
</evidence>
<dbReference type="OrthoDB" id="9805269at2"/>
<sequence>MSAPAPSDLRDRPYPPPGATTLAMPLIDATRDPQTAADTLKALRAKLSPQGDVVSPRGRALTREVFGEALAPREVVQRILEQVRTRGCEALLEFTRKLDHADLTPDTLRVSADELAQAHRAAAPEYLDTIRRVRGHLEAFQTAILHQDITVQRGPGHRLTQRYRPLKRVGVCVPGGAAAYPSSLMMTVIPARAAGVEQIAVVVPPTAFGGYNANLLAACHELGVTEIYRIGGAQAVAALAYGVEGIAPVDKIVGPGNLFVALAKQAVYGVVDIDSIAGPSEVVVLADETARPDYLAADLISQAEHAPGSSLLITWVEGLAEQVLIHLERQLAGLERGDLARESLEQFGALIRVANRDEAIALTNQIAPEHLHISTNQPAEDAERLHAAGAIFLGHDAPVAAGDYAAGPSHVLPTGGTPRWASGLCSNDFLKRTSLIEIDHDGLAALAPDITRLADIEGLPGHKLSVTIRLDSRPTPGQPGQS</sequence>
<dbReference type="PANTHER" id="PTHR21256:SF2">
    <property type="entry name" value="HISTIDINE BIOSYNTHESIS TRIFUNCTIONAL PROTEIN"/>
    <property type="match status" value="1"/>
</dbReference>
<comment type="pathway">
    <text evidence="5">Amino-acid biosynthesis; L-histidine biosynthesis; L-histidine from 5-phospho-alpha-D-ribose 1-diphosphate: step 9/9.</text>
</comment>
<evidence type="ECO:0000256" key="8">
    <source>
        <dbReference type="PIRSR" id="PIRSR000099-4"/>
    </source>
</evidence>
<dbReference type="HOGENOM" id="CLU_006732_3_3_0"/>
<comment type="caution">
    <text evidence="5">Lacks conserved residue(s) required for the propagation of feature annotation.</text>
</comment>
<dbReference type="STRING" id="575540.Isop_3602"/>
<dbReference type="Proteomes" id="UP000008631">
    <property type="component" value="Chromosome"/>
</dbReference>
<dbReference type="HAMAP" id="MF_01024">
    <property type="entry name" value="HisD"/>
    <property type="match status" value="1"/>
</dbReference>
<feature type="active site" description="Proton acceptor" evidence="5 6">
    <location>
        <position position="370"/>
    </location>
</feature>
<dbReference type="SUPFAM" id="SSF53720">
    <property type="entry name" value="ALDH-like"/>
    <property type="match status" value="1"/>
</dbReference>
<organism evidence="10 11">
    <name type="scientific">Isosphaera pallida (strain ATCC 43644 / DSM 9630 / IS1B)</name>
    <dbReference type="NCBI Taxonomy" id="575540"/>
    <lineage>
        <taxon>Bacteria</taxon>
        <taxon>Pseudomonadati</taxon>
        <taxon>Planctomycetota</taxon>
        <taxon>Planctomycetia</taxon>
        <taxon>Isosphaerales</taxon>
        <taxon>Isosphaeraceae</taxon>
        <taxon>Isosphaera</taxon>
    </lineage>
</organism>
<dbReference type="GO" id="GO:0000105">
    <property type="term" value="P:L-histidine biosynthetic process"/>
    <property type="evidence" value="ECO:0007669"/>
    <property type="project" value="UniProtKB-UniRule"/>
</dbReference>
<dbReference type="RefSeq" id="WP_013566447.1">
    <property type="nucleotide sequence ID" value="NC_014962.1"/>
</dbReference>
<keyword evidence="11" id="KW-1185">Reference proteome</keyword>
<dbReference type="GO" id="GO:0005829">
    <property type="term" value="C:cytosol"/>
    <property type="evidence" value="ECO:0007669"/>
    <property type="project" value="TreeGrafter"/>
</dbReference>
<name>E8QYH6_ISOPI</name>
<dbReference type="PIRSF" id="PIRSF000099">
    <property type="entry name" value="Histidinol_dh"/>
    <property type="match status" value="1"/>
</dbReference>
<feature type="binding site" evidence="5 7">
    <location>
        <position position="462"/>
    </location>
    <ligand>
        <name>substrate</name>
    </ligand>
</feature>
<keyword evidence="5" id="KW-0028">Amino-acid biosynthesis</keyword>
<evidence type="ECO:0000256" key="6">
    <source>
        <dbReference type="PIRSR" id="PIRSR000099-1"/>
    </source>
</evidence>
<dbReference type="EC" id="1.1.1.23" evidence="5"/>
<evidence type="ECO:0000313" key="11">
    <source>
        <dbReference type="Proteomes" id="UP000008631"/>
    </source>
</evidence>
<evidence type="ECO:0000256" key="5">
    <source>
        <dbReference type="HAMAP-Rule" id="MF_01024"/>
    </source>
</evidence>
<dbReference type="Gene3D" id="1.20.5.1300">
    <property type="match status" value="1"/>
</dbReference>
<evidence type="ECO:0000256" key="1">
    <source>
        <dbReference type="ARBA" id="ARBA00010178"/>
    </source>
</evidence>
<feature type="active site" description="Proton acceptor" evidence="5 6">
    <location>
        <position position="369"/>
    </location>
</feature>
<dbReference type="InterPro" id="IPR016161">
    <property type="entry name" value="Ald_DH/histidinol_DH"/>
</dbReference>
<dbReference type="InParanoid" id="E8QYH6"/>
<comment type="function">
    <text evidence="5">Catalyzes the sequential NAD-dependent oxidations of L-histidinol to L-histidinaldehyde and then to L-histidine.</text>
</comment>
<gene>
    <name evidence="5" type="primary">hisD</name>
    <name evidence="10" type="ordered locus">Isop_3602</name>
</gene>
<dbReference type="InterPro" id="IPR001692">
    <property type="entry name" value="Histidinol_DH_CS"/>
</dbReference>
<dbReference type="PANTHER" id="PTHR21256">
    <property type="entry name" value="HISTIDINOL DEHYDROGENASE HDH"/>
    <property type="match status" value="1"/>
</dbReference>
<feature type="binding site" evidence="5 7">
    <location>
        <position position="457"/>
    </location>
    <ligand>
        <name>substrate</name>
    </ligand>
</feature>
<feature type="binding site" evidence="5 8">
    <location>
        <position position="462"/>
    </location>
    <ligand>
        <name>Zn(2+)</name>
        <dbReference type="ChEBI" id="CHEBI:29105"/>
    </ligand>
</feature>
<dbReference type="PROSITE" id="PS00611">
    <property type="entry name" value="HISOL_DEHYDROGENASE"/>
    <property type="match status" value="1"/>
</dbReference>
<feature type="binding site" evidence="5 7">
    <location>
        <position position="305"/>
    </location>
    <ligand>
        <name>substrate</name>
    </ligand>
</feature>
<dbReference type="PRINTS" id="PR00083">
    <property type="entry name" value="HOLDHDRGNASE"/>
</dbReference>
<comment type="similarity">
    <text evidence="1 5 9">Belongs to the histidinol dehydrogenase family.</text>
</comment>
<feature type="binding site" evidence="5 7">
    <location>
        <position position="403"/>
    </location>
    <ligand>
        <name>substrate</name>
    </ligand>
</feature>
<dbReference type="NCBIfam" id="TIGR00069">
    <property type="entry name" value="hisD"/>
    <property type="match status" value="1"/>
</dbReference>
<keyword evidence="5" id="KW-0368">Histidine biosynthesis</keyword>
<evidence type="ECO:0000256" key="2">
    <source>
        <dbReference type="ARBA" id="ARBA00022723"/>
    </source>
</evidence>
<dbReference type="GO" id="GO:0004399">
    <property type="term" value="F:histidinol dehydrogenase activity"/>
    <property type="evidence" value="ECO:0007669"/>
    <property type="project" value="UniProtKB-UniRule"/>
</dbReference>
<dbReference type="CDD" id="cd06572">
    <property type="entry name" value="Histidinol_dh"/>
    <property type="match status" value="1"/>
</dbReference>
<dbReference type="EMBL" id="CP002353">
    <property type="protein sequence ID" value="ADV64159.1"/>
    <property type="molecule type" value="Genomic_DNA"/>
</dbReference>
<feature type="binding site" evidence="5 8">
    <location>
        <position position="305"/>
    </location>
    <ligand>
        <name>Zn(2+)</name>
        <dbReference type="ChEBI" id="CHEBI:29105"/>
    </ligand>
</feature>
<evidence type="ECO:0000256" key="3">
    <source>
        <dbReference type="ARBA" id="ARBA00022833"/>
    </source>
</evidence>
<dbReference type="GO" id="GO:0008270">
    <property type="term" value="F:zinc ion binding"/>
    <property type="evidence" value="ECO:0007669"/>
    <property type="project" value="UniProtKB-UniRule"/>
</dbReference>
<feature type="binding site" evidence="5 7">
    <location>
        <position position="370"/>
    </location>
    <ligand>
        <name>substrate</name>
    </ligand>
</feature>
<comment type="catalytic activity">
    <reaction evidence="5">
        <text>L-histidinol + 2 NAD(+) + H2O = L-histidine + 2 NADH + 3 H(+)</text>
        <dbReference type="Rhea" id="RHEA:20641"/>
        <dbReference type="ChEBI" id="CHEBI:15377"/>
        <dbReference type="ChEBI" id="CHEBI:15378"/>
        <dbReference type="ChEBI" id="CHEBI:57540"/>
        <dbReference type="ChEBI" id="CHEBI:57595"/>
        <dbReference type="ChEBI" id="CHEBI:57699"/>
        <dbReference type="ChEBI" id="CHEBI:57945"/>
        <dbReference type="EC" id="1.1.1.23"/>
    </reaction>
</comment>
<accession>E8QYH6</accession>
<protein>
    <recommendedName>
        <fullName evidence="5">Histidinol dehydrogenase</fullName>
        <shortName evidence="5">HDH</shortName>
        <ecNumber evidence="5">1.1.1.23</ecNumber>
    </recommendedName>
</protein>
<dbReference type="InterPro" id="IPR022695">
    <property type="entry name" value="Histidinol_DH_monofunct"/>
</dbReference>
<dbReference type="UniPathway" id="UPA00031">
    <property type="reaction ID" value="UER00014"/>
</dbReference>
<dbReference type="Pfam" id="PF00815">
    <property type="entry name" value="Histidinol_dh"/>
    <property type="match status" value="1"/>
</dbReference>
<feature type="binding site" evidence="5 7">
    <location>
        <position position="280"/>
    </location>
    <ligand>
        <name>substrate</name>
    </ligand>
</feature>
<reference evidence="10 11" key="1">
    <citation type="journal article" date="2011" name="Stand. Genomic Sci.">
        <title>Complete genome sequence of Isosphaera pallida type strain (IS1B).</title>
        <authorList>
            <consortium name="US DOE Joint Genome Institute (JGI-PGF)"/>
            <person name="Goker M."/>
            <person name="Cleland D."/>
            <person name="Saunders E."/>
            <person name="Lapidus A."/>
            <person name="Nolan M."/>
            <person name="Lucas S."/>
            <person name="Hammon N."/>
            <person name="Deshpande S."/>
            <person name="Cheng J.F."/>
            <person name="Tapia R."/>
            <person name="Han C."/>
            <person name="Goodwin L."/>
            <person name="Pitluck S."/>
            <person name="Liolios K."/>
            <person name="Pagani I."/>
            <person name="Ivanova N."/>
            <person name="Mavromatis K."/>
            <person name="Pati A."/>
            <person name="Chen A."/>
            <person name="Palaniappan K."/>
            <person name="Land M."/>
            <person name="Hauser L."/>
            <person name="Chang Y.J."/>
            <person name="Jeffries C.D."/>
            <person name="Detter J.C."/>
            <person name="Beck B."/>
            <person name="Woyke T."/>
            <person name="Bristow J."/>
            <person name="Eisen J.A."/>
            <person name="Markowitz V."/>
            <person name="Hugenholtz P."/>
            <person name="Kyrpides N.C."/>
            <person name="Klenk H.P."/>
        </authorList>
    </citation>
    <scope>NUCLEOTIDE SEQUENCE [LARGE SCALE GENOMIC DNA]</scope>
    <source>
        <strain evidence="11">ATCC 43644 / DSM 9630 / IS1B</strain>
    </source>
</reference>
<comment type="cofactor">
    <cofactor evidence="5 8">
        <name>Zn(2+)</name>
        <dbReference type="ChEBI" id="CHEBI:29105"/>
    </cofactor>
    <text evidence="5 8">Binds 1 zinc ion per subunit.</text>
</comment>
<feature type="binding site" evidence="5 7">
    <location>
        <position position="302"/>
    </location>
    <ligand>
        <name>substrate</name>
    </ligand>
</feature>
<evidence type="ECO:0000256" key="7">
    <source>
        <dbReference type="PIRSR" id="PIRSR000099-3"/>
    </source>
</evidence>
<dbReference type="FunFam" id="3.40.50.1980:FF:000001">
    <property type="entry name" value="Histidinol dehydrogenase"/>
    <property type="match status" value="1"/>
</dbReference>
<proteinExistence type="inferred from homology"/>
<dbReference type="InterPro" id="IPR012131">
    <property type="entry name" value="Hstdl_DH"/>
</dbReference>
<dbReference type="eggNOG" id="COG0141">
    <property type="taxonomic scope" value="Bacteria"/>
</dbReference>
<dbReference type="GO" id="GO:0051287">
    <property type="term" value="F:NAD binding"/>
    <property type="evidence" value="ECO:0007669"/>
    <property type="project" value="InterPro"/>
</dbReference>
<feature type="binding site" evidence="5 8">
    <location>
        <position position="403"/>
    </location>
    <ligand>
        <name>Zn(2+)</name>
        <dbReference type="ChEBI" id="CHEBI:29105"/>
    </ligand>
</feature>
<keyword evidence="4 5" id="KW-0560">Oxidoreductase</keyword>
<dbReference type="AlphaFoldDB" id="E8QYH6"/>
<keyword evidence="3 5" id="KW-0862">Zinc</keyword>
<evidence type="ECO:0000256" key="4">
    <source>
        <dbReference type="ARBA" id="ARBA00023002"/>
    </source>
</evidence>
<dbReference type="FunCoup" id="E8QYH6">
    <property type="interactions" value="520"/>
</dbReference>
<keyword evidence="2 5" id="KW-0479">Metal-binding</keyword>
<dbReference type="KEGG" id="ipa:Isop_3602"/>